<gene>
    <name evidence="3" type="ORF">LCGC14_2096050</name>
</gene>
<dbReference type="AlphaFoldDB" id="A0A0F9EYN6"/>
<sequence>ADVDGVVSANDYASVQSNFGNRAGMGGVPVPEPATMVLLTLGAAGLIRSRPRRRLARIA</sequence>
<proteinExistence type="predicted"/>
<name>A0A0F9EYN6_9ZZZZ</name>
<feature type="non-terminal residue" evidence="3">
    <location>
        <position position="1"/>
    </location>
</feature>
<dbReference type="EMBL" id="LAZR01025628">
    <property type="protein sequence ID" value="KKL71321.1"/>
    <property type="molecule type" value="Genomic_DNA"/>
</dbReference>
<comment type="caution">
    <text evidence="3">The sequence shown here is derived from an EMBL/GenBank/DDBJ whole genome shotgun (WGS) entry which is preliminary data.</text>
</comment>
<keyword evidence="1" id="KW-0812">Transmembrane</keyword>
<feature type="domain" description="Ice-binding protein C-terminal" evidence="2">
    <location>
        <begin position="29"/>
        <end position="53"/>
    </location>
</feature>
<organism evidence="3">
    <name type="scientific">marine sediment metagenome</name>
    <dbReference type="NCBI Taxonomy" id="412755"/>
    <lineage>
        <taxon>unclassified sequences</taxon>
        <taxon>metagenomes</taxon>
        <taxon>ecological metagenomes</taxon>
    </lineage>
</organism>
<evidence type="ECO:0000259" key="2">
    <source>
        <dbReference type="Pfam" id="PF07589"/>
    </source>
</evidence>
<protein>
    <recommendedName>
        <fullName evidence="2">Ice-binding protein C-terminal domain-containing protein</fullName>
    </recommendedName>
</protein>
<dbReference type="InterPro" id="IPR013424">
    <property type="entry name" value="Ice-binding_C"/>
</dbReference>
<feature type="transmembrane region" description="Helical" evidence="1">
    <location>
        <begin position="30"/>
        <end position="47"/>
    </location>
</feature>
<dbReference type="NCBIfam" id="TIGR02595">
    <property type="entry name" value="PEP_CTERM"/>
    <property type="match status" value="1"/>
</dbReference>
<keyword evidence="1" id="KW-1133">Transmembrane helix</keyword>
<dbReference type="Pfam" id="PF07589">
    <property type="entry name" value="PEP-CTERM"/>
    <property type="match status" value="1"/>
</dbReference>
<evidence type="ECO:0000313" key="3">
    <source>
        <dbReference type="EMBL" id="KKL71321.1"/>
    </source>
</evidence>
<reference evidence="3" key="1">
    <citation type="journal article" date="2015" name="Nature">
        <title>Complex archaea that bridge the gap between prokaryotes and eukaryotes.</title>
        <authorList>
            <person name="Spang A."/>
            <person name="Saw J.H."/>
            <person name="Jorgensen S.L."/>
            <person name="Zaremba-Niedzwiedzka K."/>
            <person name="Martijn J."/>
            <person name="Lind A.E."/>
            <person name="van Eijk R."/>
            <person name="Schleper C."/>
            <person name="Guy L."/>
            <person name="Ettema T.J."/>
        </authorList>
    </citation>
    <scope>NUCLEOTIDE SEQUENCE</scope>
</reference>
<evidence type="ECO:0000256" key="1">
    <source>
        <dbReference type="SAM" id="Phobius"/>
    </source>
</evidence>
<keyword evidence="1" id="KW-0472">Membrane</keyword>
<accession>A0A0F9EYN6</accession>